<feature type="repeat" description="TPR" evidence="3">
    <location>
        <begin position="111"/>
        <end position="144"/>
    </location>
</feature>
<dbReference type="EMBL" id="JACHXD010000009">
    <property type="protein sequence ID" value="MBB3120292.1"/>
    <property type="molecule type" value="Genomic_DNA"/>
</dbReference>
<dbReference type="Proteomes" id="UP000541535">
    <property type="component" value="Unassembled WGS sequence"/>
</dbReference>
<dbReference type="AlphaFoldDB" id="A0A7W5FV10"/>
<evidence type="ECO:0000259" key="4">
    <source>
        <dbReference type="Pfam" id="PF08241"/>
    </source>
</evidence>
<evidence type="ECO:0000313" key="6">
    <source>
        <dbReference type="Proteomes" id="UP000541535"/>
    </source>
</evidence>
<keyword evidence="5" id="KW-0489">Methyltransferase</keyword>
<keyword evidence="2 3" id="KW-0802">TPR repeat</keyword>
<protein>
    <submittedName>
        <fullName evidence="5">Putative TPR repeat methyltransferase</fullName>
    </submittedName>
</protein>
<dbReference type="InterPro" id="IPR029063">
    <property type="entry name" value="SAM-dependent_MTases_sf"/>
</dbReference>
<organism evidence="5 6">
    <name type="scientific">Pseudoduganella violacea</name>
    <dbReference type="NCBI Taxonomy" id="1715466"/>
    <lineage>
        <taxon>Bacteria</taxon>
        <taxon>Pseudomonadati</taxon>
        <taxon>Pseudomonadota</taxon>
        <taxon>Betaproteobacteria</taxon>
        <taxon>Burkholderiales</taxon>
        <taxon>Oxalobacteraceae</taxon>
        <taxon>Telluria group</taxon>
        <taxon>Pseudoduganella</taxon>
    </lineage>
</organism>
<proteinExistence type="predicted"/>
<evidence type="ECO:0000256" key="2">
    <source>
        <dbReference type="ARBA" id="ARBA00022803"/>
    </source>
</evidence>
<evidence type="ECO:0000256" key="1">
    <source>
        <dbReference type="ARBA" id="ARBA00022737"/>
    </source>
</evidence>
<evidence type="ECO:0000256" key="3">
    <source>
        <dbReference type="PROSITE-ProRule" id="PRU00339"/>
    </source>
</evidence>
<dbReference type="PANTHER" id="PTHR44943">
    <property type="entry name" value="CELLULOSE SYNTHASE OPERON PROTEIN C"/>
    <property type="match status" value="1"/>
</dbReference>
<dbReference type="RefSeq" id="WP_221208167.1">
    <property type="nucleotide sequence ID" value="NZ_JACHXD010000009.1"/>
</dbReference>
<dbReference type="InterPro" id="IPR013105">
    <property type="entry name" value="TPR_2"/>
</dbReference>
<feature type="repeat" description="TPR" evidence="3">
    <location>
        <begin position="77"/>
        <end position="110"/>
    </location>
</feature>
<dbReference type="PROSITE" id="PS50005">
    <property type="entry name" value="TPR"/>
    <property type="match status" value="3"/>
</dbReference>
<dbReference type="SUPFAM" id="SSF53335">
    <property type="entry name" value="S-adenosyl-L-methionine-dependent methyltransferases"/>
    <property type="match status" value="1"/>
</dbReference>
<keyword evidence="1" id="KW-0677">Repeat</keyword>
<dbReference type="InterPro" id="IPR011990">
    <property type="entry name" value="TPR-like_helical_dom_sf"/>
</dbReference>
<dbReference type="Gene3D" id="1.25.40.10">
    <property type="entry name" value="Tetratricopeptide repeat domain"/>
    <property type="match status" value="3"/>
</dbReference>
<dbReference type="InterPro" id="IPR019734">
    <property type="entry name" value="TPR_rpt"/>
</dbReference>
<gene>
    <name evidence="5" type="ORF">FHS03_003356</name>
</gene>
<dbReference type="GO" id="GO:0008757">
    <property type="term" value="F:S-adenosylmethionine-dependent methyltransferase activity"/>
    <property type="evidence" value="ECO:0007669"/>
    <property type="project" value="InterPro"/>
</dbReference>
<dbReference type="Pfam" id="PF08241">
    <property type="entry name" value="Methyltransf_11"/>
    <property type="match status" value="1"/>
</dbReference>
<dbReference type="GO" id="GO:0032259">
    <property type="term" value="P:methylation"/>
    <property type="evidence" value="ECO:0007669"/>
    <property type="project" value="UniProtKB-KW"/>
</dbReference>
<comment type="caution">
    <text evidence="5">The sequence shown here is derived from an EMBL/GenBank/DDBJ whole genome shotgun (WGS) entry which is preliminary data.</text>
</comment>
<dbReference type="Gene3D" id="3.40.50.150">
    <property type="entry name" value="Vaccinia Virus protein VP39"/>
    <property type="match status" value="1"/>
</dbReference>
<sequence>MKYSDPSAIAALLQAAVAQHQRGALEQAEAGYAAVLQQAPDNFDALHLSGVLARQRGAPQRALELIGQALALDAAQAIAHCNLGAALQDLRRHEAALASFERALVLRPDYAMALCNRGNALRHLARLDSALDSYRAALAIQPDYPEALCGQGLALQLQERHAEALDSFGAVLARRAGDADALHGAAVSLHALGRYADAVDGYERALRQRPAWAEAWSNRGSALQRLHEHAAALDSQQRALELDPASARAQLGCANALRALGRREEAVAAYRAAQALGADADTVAFLLAALGVQPAPSASPPAYVRALFDQYAPDFEQHLVGALQYRTPQLLTALLGEQLPAAPSGALDVLDLGCGSGLCAPLLQPWARRLTGLDLSPQMLERAASLRVYDELVCADMGVWLDQQDAAFDLIVAADVFVYAGALDALLAAARQALRPGGWLAFSVEQSEAEAGADHLLRASGRYAHSAAYLRRLAAEQGWRAPRLQAATLRLDQGQPVAGWLVLFPA</sequence>
<dbReference type="InterPro" id="IPR013216">
    <property type="entry name" value="Methyltransf_11"/>
</dbReference>
<dbReference type="SMART" id="SM00028">
    <property type="entry name" value="TPR"/>
    <property type="match status" value="8"/>
</dbReference>
<keyword evidence="6" id="KW-1185">Reference proteome</keyword>
<feature type="repeat" description="TPR" evidence="3">
    <location>
        <begin position="213"/>
        <end position="246"/>
    </location>
</feature>
<dbReference type="PANTHER" id="PTHR44943:SF8">
    <property type="entry name" value="TPR REPEAT-CONTAINING PROTEIN MJ0263"/>
    <property type="match status" value="1"/>
</dbReference>
<evidence type="ECO:0000313" key="5">
    <source>
        <dbReference type="EMBL" id="MBB3120292.1"/>
    </source>
</evidence>
<name>A0A7W5FV10_9BURK</name>
<dbReference type="Pfam" id="PF13432">
    <property type="entry name" value="TPR_16"/>
    <property type="match status" value="2"/>
</dbReference>
<dbReference type="CDD" id="cd02440">
    <property type="entry name" value="AdoMet_MTases"/>
    <property type="match status" value="1"/>
</dbReference>
<dbReference type="InterPro" id="IPR051685">
    <property type="entry name" value="Ycf3/AcsC/BcsC/TPR_MFPF"/>
</dbReference>
<accession>A0A7W5FV10</accession>
<keyword evidence="5" id="KW-0808">Transferase</keyword>
<dbReference type="SUPFAM" id="SSF48452">
    <property type="entry name" value="TPR-like"/>
    <property type="match status" value="1"/>
</dbReference>
<reference evidence="5 6" key="1">
    <citation type="submission" date="2020-08" db="EMBL/GenBank/DDBJ databases">
        <title>Genomic Encyclopedia of Type Strains, Phase III (KMG-III): the genomes of soil and plant-associated and newly described type strains.</title>
        <authorList>
            <person name="Whitman W."/>
        </authorList>
    </citation>
    <scope>NUCLEOTIDE SEQUENCE [LARGE SCALE GENOMIC DNA]</scope>
    <source>
        <strain evidence="5 6">CECT 8897</strain>
    </source>
</reference>
<feature type="domain" description="Methyltransferase type 11" evidence="4">
    <location>
        <begin position="350"/>
        <end position="442"/>
    </location>
</feature>
<dbReference type="Pfam" id="PF07719">
    <property type="entry name" value="TPR_2"/>
    <property type="match status" value="1"/>
</dbReference>